<dbReference type="NCBIfam" id="TIGR03127">
    <property type="entry name" value="RuMP_HxlB"/>
    <property type="match status" value="1"/>
</dbReference>
<dbReference type="PROSITE" id="PS51464">
    <property type="entry name" value="SIS"/>
    <property type="match status" value="1"/>
</dbReference>
<comment type="similarity">
    <text evidence="1">Belongs to the SIS family. PHI subfamily.</text>
</comment>
<protein>
    <submittedName>
        <fullName evidence="3">6-phospho-3-hexuloisomerase</fullName>
    </submittedName>
</protein>
<dbReference type="PANTHER" id="PTHR43443">
    <property type="entry name" value="3-HEXULOSE-6-PHOSPHATE ISOMERASE"/>
    <property type="match status" value="1"/>
</dbReference>
<dbReference type="Proteomes" id="UP000535838">
    <property type="component" value="Unassembled WGS sequence"/>
</dbReference>
<proteinExistence type="inferred from homology"/>
<evidence type="ECO:0000313" key="3">
    <source>
        <dbReference type="EMBL" id="MBB6638435.1"/>
    </source>
</evidence>
<dbReference type="SUPFAM" id="SSF53697">
    <property type="entry name" value="SIS domain"/>
    <property type="match status" value="1"/>
</dbReference>
<dbReference type="GO" id="GO:0097367">
    <property type="term" value="F:carbohydrate derivative binding"/>
    <property type="evidence" value="ECO:0007669"/>
    <property type="project" value="InterPro"/>
</dbReference>
<keyword evidence="3" id="KW-0413">Isomerase</keyword>
<dbReference type="CDD" id="cd05005">
    <property type="entry name" value="SIS_PHI"/>
    <property type="match status" value="1"/>
</dbReference>
<evidence type="ECO:0000256" key="1">
    <source>
        <dbReference type="ARBA" id="ARBA00009235"/>
    </source>
</evidence>
<comment type="caution">
    <text evidence="3">The sequence shown here is derived from an EMBL/GenBank/DDBJ whole genome shotgun (WGS) entry which is preliminary data.</text>
</comment>
<evidence type="ECO:0000313" key="4">
    <source>
        <dbReference type="Proteomes" id="UP000535838"/>
    </source>
</evidence>
<gene>
    <name evidence="3" type="primary">hxlB</name>
    <name evidence="3" type="ORF">H7B67_30245</name>
</gene>
<dbReference type="AlphaFoldDB" id="A0A841T6U1"/>
<dbReference type="RefSeq" id="WP_185123630.1">
    <property type="nucleotide sequence ID" value="NZ_JACJVQ010000032.1"/>
</dbReference>
<dbReference type="GO" id="GO:1901135">
    <property type="term" value="P:carbohydrate derivative metabolic process"/>
    <property type="evidence" value="ECO:0007669"/>
    <property type="project" value="InterPro"/>
</dbReference>
<name>A0A841T6U1_9BACL</name>
<evidence type="ECO:0000259" key="2">
    <source>
        <dbReference type="PROSITE" id="PS51464"/>
    </source>
</evidence>
<sequence length="186" mass="19356">MSSSVPYAAVILGELDKLIGSASELPNKVDSFADKLMQSNRVFVAGAGRSGLMGKAFAMRLMHLGIQAFVVGETITPAISSSDTLVLGSGSGETGSLIGMADRAKRIGASVMLVTVNPESTLALMSDSVAALPAASKEASSASTVQPMGSLFEQGLLLFYDAIVLKLMELKQLRGDVMYGNHANLE</sequence>
<keyword evidence="4" id="KW-1185">Reference proteome</keyword>
<dbReference type="InterPro" id="IPR046348">
    <property type="entry name" value="SIS_dom_sf"/>
</dbReference>
<dbReference type="EMBL" id="JACJVQ010000032">
    <property type="protein sequence ID" value="MBB6638435.1"/>
    <property type="molecule type" value="Genomic_DNA"/>
</dbReference>
<dbReference type="Pfam" id="PF01380">
    <property type="entry name" value="SIS"/>
    <property type="match status" value="1"/>
</dbReference>
<feature type="domain" description="SIS" evidence="2">
    <location>
        <begin position="32"/>
        <end position="173"/>
    </location>
</feature>
<dbReference type="InterPro" id="IPR001347">
    <property type="entry name" value="SIS_dom"/>
</dbReference>
<reference evidence="3 4" key="1">
    <citation type="submission" date="2020-08" db="EMBL/GenBank/DDBJ databases">
        <title>Cohnella phylogeny.</title>
        <authorList>
            <person name="Dunlap C."/>
        </authorList>
    </citation>
    <scope>NUCLEOTIDE SEQUENCE [LARGE SCALE GENOMIC DNA]</scope>
    <source>
        <strain evidence="3 4">DSM 25241</strain>
    </source>
</reference>
<dbReference type="Gene3D" id="3.40.50.10490">
    <property type="entry name" value="Glucose-6-phosphate isomerase like protein, domain 1"/>
    <property type="match status" value="1"/>
</dbReference>
<organism evidence="3 4">
    <name type="scientific">Cohnella thailandensis</name>
    <dbReference type="NCBI Taxonomy" id="557557"/>
    <lineage>
        <taxon>Bacteria</taxon>
        <taxon>Bacillati</taxon>
        <taxon>Bacillota</taxon>
        <taxon>Bacilli</taxon>
        <taxon>Bacillales</taxon>
        <taxon>Paenibacillaceae</taxon>
        <taxon>Cohnella</taxon>
    </lineage>
</organism>
<dbReference type="InterPro" id="IPR017552">
    <property type="entry name" value="PHI/rmpB"/>
</dbReference>
<dbReference type="PANTHER" id="PTHR43443:SF1">
    <property type="entry name" value="3-HEXULOSE-6-PHOSPHATE ISOMERASE"/>
    <property type="match status" value="1"/>
</dbReference>
<dbReference type="GO" id="GO:0016853">
    <property type="term" value="F:isomerase activity"/>
    <property type="evidence" value="ECO:0007669"/>
    <property type="project" value="UniProtKB-KW"/>
</dbReference>
<accession>A0A841T6U1</accession>